<dbReference type="InterPro" id="IPR019542">
    <property type="entry name" value="Enhancer_polycomb-like_N"/>
</dbReference>
<feature type="compositionally biased region" description="Low complexity" evidence="7">
    <location>
        <begin position="325"/>
        <end position="339"/>
    </location>
</feature>
<dbReference type="GO" id="GO:0032259">
    <property type="term" value="P:methylation"/>
    <property type="evidence" value="ECO:0007669"/>
    <property type="project" value="UniProtKB-KW"/>
</dbReference>
<feature type="compositionally biased region" description="Basic and acidic residues" evidence="7">
    <location>
        <begin position="1"/>
        <end position="31"/>
    </location>
</feature>
<evidence type="ECO:0000256" key="4">
    <source>
        <dbReference type="ARBA" id="ARBA00023163"/>
    </source>
</evidence>
<dbReference type="Gene3D" id="2.30.30.140">
    <property type="match status" value="1"/>
</dbReference>
<evidence type="ECO:0000256" key="7">
    <source>
        <dbReference type="SAM" id="MobiDB-lite"/>
    </source>
</evidence>
<dbReference type="EMBL" id="GDJX01027768">
    <property type="protein sequence ID" value="JAT40168.1"/>
    <property type="molecule type" value="Transcribed_RNA"/>
</dbReference>
<dbReference type="InterPro" id="IPR024943">
    <property type="entry name" value="Enhancer_polycomb"/>
</dbReference>
<comment type="subcellular location">
    <subcellularLocation>
        <location evidence="1 6">Nucleus</location>
    </subcellularLocation>
</comment>
<keyword evidence="5 6" id="KW-0539">Nucleus</keyword>
<evidence type="ECO:0000313" key="9">
    <source>
        <dbReference type="EMBL" id="JAT40168.1"/>
    </source>
</evidence>
<feature type="domain" description="Enhancer of polycomb-like N-terminal" evidence="8">
    <location>
        <begin position="1250"/>
        <end position="1343"/>
    </location>
</feature>
<dbReference type="GO" id="GO:0035267">
    <property type="term" value="C:NuA4 histone acetyltransferase complex"/>
    <property type="evidence" value="ECO:0007669"/>
    <property type="project" value="InterPro"/>
</dbReference>
<keyword evidence="9" id="KW-0808">Transferase</keyword>
<comment type="similarity">
    <text evidence="2 6">Belongs to the enhancer of polycomb family.</text>
</comment>
<evidence type="ECO:0000256" key="3">
    <source>
        <dbReference type="ARBA" id="ARBA00023015"/>
    </source>
</evidence>
<feature type="region of interest" description="Disordered" evidence="7">
    <location>
        <begin position="317"/>
        <end position="344"/>
    </location>
</feature>
<keyword evidence="4 6" id="KW-0804">Transcription</keyword>
<accession>A0A1D1XCJ8</accession>
<dbReference type="GO" id="GO:0008168">
    <property type="term" value="F:methyltransferase activity"/>
    <property type="evidence" value="ECO:0007669"/>
    <property type="project" value="UniProtKB-KW"/>
</dbReference>
<feature type="compositionally biased region" description="Polar residues" evidence="7">
    <location>
        <begin position="1557"/>
        <end position="1566"/>
    </location>
</feature>
<dbReference type="CDD" id="cd20404">
    <property type="entry name" value="Tudor_Agenet_AtEML-like"/>
    <property type="match status" value="1"/>
</dbReference>
<evidence type="ECO:0000256" key="1">
    <source>
        <dbReference type="ARBA" id="ARBA00004123"/>
    </source>
</evidence>
<feature type="compositionally biased region" description="Basic and acidic residues" evidence="7">
    <location>
        <begin position="1026"/>
        <end position="1035"/>
    </location>
</feature>
<proteinExistence type="inferred from homology"/>
<dbReference type="Pfam" id="PF10513">
    <property type="entry name" value="EPL1"/>
    <property type="match status" value="1"/>
</dbReference>
<evidence type="ECO:0000256" key="2">
    <source>
        <dbReference type="ARBA" id="ARBA00008035"/>
    </source>
</evidence>
<feature type="region of interest" description="Disordered" evidence="7">
    <location>
        <begin position="1543"/>
        <end position="1588"/>
    </location>
</feature>
<dbReference type="PANTHER" id="PTHR14898">
    <property type="entry name" value="ENHANCER OF POLYCOMB"/>
    <property type="match status" value="1"/>
</dbReference>
<evidence type="ECO:0000256" key="5">
    <source>
        <dbReference type="ARBA" id="ARBA00023242"/>
    </source>
</evidence>
<feature type="region of interest" description="Disordered" evidence="7">
    <location>
        <begin position="79"/>
        <end position="111"/>
    </location>
</feature>
<sequence length="1658" mass="188238">MESSEEKHDGGDTSKRLKSLDLHGLHEEKSETSIGRARIRSAKLCVSRETRPTQKRNIAPERSKRLTCCRRDLSPSAFQSGIKRRRKGSGISSSFNHGLHSGIGEHHTSNGSSGIPCISQSAYNVSNSLIHDFALPPVKTNKSSSTCSNVQDQSTWGGDINIPRRPRGVLKRRSSLVNIKDATALFTSIVKSSSVAHSSKLYSDSITPTHPVWGLVGNQSKRHDECEETGPSGCDSVQRCKWDNGSSVQVVQKRARRNHRKRQDTVTGKLKHLVNGQLSFEDSAKFSDNCYEDDEESLEQNAARMLSSRFDPRFTGLSGDKSKVSSKSSSKSSSSASPSFDIAGRVLRPRKQNEKVRFKKRRHFYEVCSRGVDPYWVLKRRIRVFWPLDKSWYFGLVKAYDPKTKLHHVKYDDRDEEWINLQNERFKLLLLPSEFSHKFDSEKMEIKAKQENEAGIVSAMDDNCMSSLLESEPIISWLARSAHRVKTSSLKNLKEKRKSHFKNDLHSSLLKSQECVVGCPSSMTSIKPSILVTPDKSTDKRAAKVNPVKTNNCCDDRKFTFVYFRRRFHKKMGTVENELDDDFPWRLSHSAKLAAFVAVGYGACEESDVTLTALKQREEKLKFLLPLQWLPSLAWIHENSWLYKFLSLHYHGKLMIVWPIVCMEIVFLDSTMGSRLLSFRGYLQHAVVLMCLFVRIFHQPKRYTKSSELQLPFTSIGFRLSCLQGEGRQLLFYVYNFLDVESSQWLYLGRKLKQLAVTVKELPLSECTYASMKNLLCASKNGPLASYFWERIILESLRKMSCKGFIHRLDSKISASSQKSHPYSKLNGQNESCPFSQPFVTVPALFLFLHFKLLVEKYDASMNCKIPDATPLLDCPENSEKFTDECDSPVEDSSDQFSESTHENLGFTPEHVSSGWLSCPQSKFRTDPLTISNDCDLARSGNVSLSSELNLNGNLTVHRELGKQGNGETDSQFHRHPFSFKTWQDVGNPCSPLEDVSSAEESEGGCGSFLNTVNVQNQTSQSEDNVSDRGAKTAEKSTSYLTWSTNGFTTIHSPKPTAPRTIWHRNRQNYVPSSIVHHSKLLPEDWEGFMNSHKKPRTQTSYISSPFGGYDIGSKSQSHHRKERLYKKLKTDNAKKALVGPKSLESDLDSSTCNANVLVTAGDKGWREYGAQVLLESDDQKDWQILVKLSAATKYSYKVHQFWQPGTTNRFTHAMMWKGGKDWTLEFTDRSQWSLFKELYEECYNRNIRAASVKNIPIPGVCLIEDSDDFASEMPFVHSSPKYFRQIGTEVDMALDPSHVLYDMDSEDEDWISKLRKLADNSGRMLPELSEEMFEKAMDMFEKLAFEQHFDEFSDAEIDSFIAEGGPTEVMKAVSEHWLQKRQRKGMPLIRQFQPALWERYQQQVKEWESTVSKMHYSSNGCRDKAFSVEKPPMFAFCLRPRGLEVPNKGSKQRSHKKFPVNGHHSTFARENYSLQGKKLNGYSLGKDKALVAAPSREFSDVTTCLQSRTGFSPRDPTSGFTTFAHGSSVRNHHLRLERSHSRKMGMSASPWDHLTVSPTHGQRTKGSGIYRSNPGFPERSPTTQYKSDGFHRHQADIDEFMLRDASSAAQHASNMAKLKREKAQWLMHKADLAIHRAVVAVMTADAMKTYENPTGDG</sequence>
<reference evidence="9" key="1">
    <citation type="submission" date="2015-07" db="EMBL/GenBank/DDBJ databases">
        <title>Transcriptome Assembly of Anthurium amnicola.</title>
        <authorList>
            <person name="Suzuki J."/>
        </authorList>
    </citation>
    <scope>NUCLEOTIDE SEQUENCE</scope>
</reference>
<dbReference type="GO" id="GO:0006357">
    <property type="term" value="P:regulation of transcription by RNA polymerase II"/>
    <property type="evidence" value="ECO:0007669"/>
    <property type="project" value="InterPro"/>
</dbReference>
<name>A0A1D1XCJ8_9ARAE</name>
<protein>
    <recommendedName>
        <fullName evidence="6">Enhancer of polycomb-like protein</fullName>
    </recommendedName>
</protein>
<keyword evidence="3 6" id="KW-0805">Transcription regulation</keyword>
<organism evidence="9">
    <name type="scientific">Anthurium amnicola</name>
    <dbReference type="NCBI Taxonomy" id="1678845"/>
    <lineage>
        <taxon>Eukaryota</taxon>
        <taxon>Viridiplantae</taxon>
        <taxon>Streptophyta</taxon>
        <taxon>Embryophyta</taxon>
        <taxon>Tracheophyta</taxon>
        <taxon>Spermatophyta</taxon>
        <taxon>Magnoliopsida</taxon>
        <taxon>Liliopsida</taxon>
        <taxon>Araceae</taxon>
        <taxon>Pothoideae</taxon>
        <taxon>Potheae</taxon>
        <taxon>Anthurium</taxon>
    </lineage>
</organism>
<evidence type="ECO:0000256" key="6">
    <source>
        <dbReference type="RuleBase" id="RU361124"/>
    </source>
</evidence>
<feature type="region of interest" description="Disordered" evidence="7">
    <location>
        <begin position="1"/>
        <end position="34"/>
    </location>
</feature>
<feature type="region of interest" description="Disordered" evidence="7">
    <location>
        <begin position="1016"/>
        <end position="1035"/>
    </location>
</feature>
<evidence type="ECO:0000259" key="8">
    <source>
        <dbReference type="Pfam" id="PF10513"/>
    </source>
</evidence>
<dbReference type="FunFam" id="2.30.30.140:FF:000079">
    <property type="entry name" value="Enhancer of polycomb-like transcription factor protein"/>
    <property type="match status" value="1"/>
</dbReference>
<gene>
    <name evidence="9" type="primary">ATX2_13</name>
    <name evidence="9" type="ORF">g.98052</name>
</gene>
<dbReference type="GO" id="GO:0005634">
    <property type="term" value="C:nucleus"/>
    <property type="evidence" value="ECO:0007669"/>
    <property type="project" value="UniProtKB-SubCell"/>
</dbReference>
<keyword evidence="9" id="KW-0489">Methyltransferase</keyword>